<dbReference type="PROSITE" id="PS00061">
    <property type="entry name" value="ADH_SHORT"/>
    <property type="match status" value="1"/>
</dbReference>
<dbReference type="Pfam" id="PF00106">
    <property type="entry name" value="adh_short"/>
    <property type="match status" value="1"/>
</dbReference>
<dbReference type="CDD" id="cd05374">
    <property type="entry name" value="17beta-HSD-like_SDR_c"/>
    <property type="match status" value="1"/>
</dbReference>
<reference evidence="5" key="1">
    <citation type="submission" date="2017-02" db="EMBL/GenBank/DDBJ databases">
        <authorList>
            <person name="Daims H."/>
        </authorList>
    </citation>
    <scope>NUCLEOTIDE SEQUENCE [LARGE SCALE GENOMIC DNA]</scope>
</reference>
<accession>A0A1R4HI57</accession>
<dbReference type="PANTHER" id="PTHR43976:SF16">
    <property type="entry name" value="SHORT-CHAIN DEHYDROGENASE_REDUCTASE FAMILY PROTEIN"/>
    <property type="match status" value="1"/>
</dbReference>
<dbReference type="PRINTS" id="PR00081">
    <property type="entry name" value="GDHRDH"/>
</dbReference>
<keyword evidence="5" id="KW-1185">Reference proteome</keyword>
<dbReference type="InterPro" id="IPR020904">
    <property type="entry name" value="Sc_DH/Rdtase_CS"/>
</dbReference>
<evidence type="ECO:0000313" key="4">
    <source>
        <dbReference type="EMBL" id="SJM95691.1"/>
    </source>
</evidence>
<evidence type="ECO:0000256" key="1">
    <source>
        <dbReference type="ARBA" id="ARBA00006484"/>
    </source>
</evidence>
<dbReference type="Gene3D" id="3.40.50.720">
    <property type="entry name" value="NAD(P)-binding Rossmann-like Domain"/>
    <property type="match status" value="1"/>
</dbReference>
<name>A0A1R4HI57_9GAMM</name>
<evidence type="ECO:0000256" key="2">
    <source>
        <dbReference type="ARBA" id="ARBA00023002"/>
    </source>
</evidence>
<gene>
    <name evidence="4" type="primary">ybbO</name>
    <name evidence="4" type="ORF">CRENPOLYSF1_770027</name>
</gene>
<dbReference type="EC" id="1.-.-.-" evidence="4"/>
<organism evidence="4 5">
    <name type="scientific">Crenothrix polyspora</name>
    <dbReference type="NCBI Taxonomy" id="360316"/>
    <lineage>
        <taxon>Bacteria</taxon>
        <taxon>Pseudomonadati</taxon>
        <taxon>Pseudomonadota</taxon>
        <taxon>Gammaproteobacteria</taxon>
        <taxon>Methylococcales</taxon>
        <taxon>Crenotrichaceae</taxon>
        <taxon>Crenothrix</taxon>
    </lineage>
</organism>
<evidence type="ECO:0000256" key="3">
    <source>
        <dbReference type="RuleBase" id="RU000363"/>
    </source>
</evidence>
<dbReference type="InterPro" id="IPR036291">
    <property type="entry name" value="NAD(P)-bd_dom_sf"/>
</dbReference>
<comment type="similarity">
    <text evidence="1 3">Belongs to the short-chain dehydrogenases/reductases (SDR) family.</text>
</comment>
<dbReference type="InterPro" id="IPR051911">
    <property type="entry name" value="SDR_oxidoreductase"/>
</dbReference>
<dbReference type="OrthoDB" id="9810734at2"/>
<dbReference type="EMBL" id="FUKI01000156">
    <property type="protein sequence ID" value="SJM95691.1"/>
    <property type="molecule type" value="Genomic_DNA"/>
</dbReference>
<dbReference type="SUPFAM" id="SSF51735">
    <property type="entry name" value="NAD(P)-binding Rossmann-fold domains"/>
    <property type="match status" value="1"/>
</dbReference>
<keyword evidence="2 4" id="KW-0560">Oxidoreductase</keyword>
<evidence type="ECO:0000313" key="5">
    <source>
        <dbReference type="Proteomes" id="UP000195667"/>
    </source>
</evidence>
<protein>
    <submittedName>
        <fullName evidence="4">Uncharacterized oxidoreductase YbbO</fullName>
        <ecNumber evidence="4">1.-.-.-</ecNumber>
    </submittedName>
</protein>
<proteinExistence type="inferred from homology"/>
<dbReference type="Proteomes" id="UP000195667">
    <property type="component" value="Unassembled WGS sequence"/>
</dbReference>
<dbReference type="GO" id="GO:0016491">
    <property type="term" value="F:oxidoreductase activity"/>
    <property type="evidence" value="ECO:0007669"/>
    <property type="project" value="UniProtKB-KW"/>
</dbReference>
<dbReference type="RefSeq" id="WP_087144897.1">
    <property type="nucleotide sequence ID" value="NZ_FUKI01000156.1"/>
</dbReference>
<dbReference type="PRINTS" id="PR00080">
    <property type="entry name" value="SDRFAMILY"/>
</dbReference>
<sequence>MIIPKIILITGCSSGIGYQTAVTLKARGHQVIASARNPEDVARLKHAGFFALQLDLADSNSIQQAVLAMIEFTGGKIDALFNNGAFGQPGAVEDLTRAVLRHQFETNLFGTHELTNLIIPLMRQQGQGRIIYNSSVLGLVAMPYRGAYNASKYALEGLVDTLRLELHGTNIQLSLIEPGPILSDFRKNAFYLYQKNIDPSSSAHQHSYNAMATRLQTEGTAAPFTLPATAVVDKVIHALENNRPKIRYYVTFPTYLFAFLKRILPAGCLDYLLRKV</sequence>
<dbReference type="AlphaFoldDB" id="A0A1R4HI57"/>
<dbReference type="InterPro" id="IPR002347">
    <property type="entry name" value="SDR_fam"/>
</dbReference>
<dbReference type="PANTHER" id="PTHR43976">
    <property type="entry name" value="SHORT CHAIN DEHYDROGENASE"/>
    <property type="match status" value="1"/>
</dbReference>